<dbReference type="RefSeq" id="WP_209352111.1">
    <property type="nucleotide sequence ID" value="NZ_JAGIYZ010000011.1"/>
</dbReference>
<feature type="transmembrane region" description="Helical" evidence="1">
    <location>
        <begin position="37"/>
        <end position="55"/>
    </location>
</feature>
<keyword evidence="1" id="KW-0812">Transmembrane</keyword>
<feature type="transmembrane region" description="Helical" evidence="1">
    <location>
        <begin position="127"/>
        <end position="146"/>
    </location>
</feature>
<dbReference type="PANTHER" id="PTHR40400:SF1">
    <property type="entry name" value="SLR1512 PROTEIN"/>
    <property type="match status" value="1"/>
</dbReference>
<feature type="transmembrane region" description="Helical" evidence="1">
    <location>
        <begin position="166"/>
        <end position="185"/>
    </location>
</feature>
<name>A0ABS4AVX1_9PROT</name>
<feature type="transmembrane region" description="Helical" evidence="1">
    <location>
        <begin position="96"/>
        <end position="115"/>
    </location>
</feature>
<gene>
    <name evidence="2" type="ORF">J5Y09_12400</name>
</gene>
<sequence length="320" mass="31938">MPIADLLPPPVLFFALGFAAAALRSDLSVPDALAKALSLYLMMAIGLKGGIAVAQPGAAAAMLPALGLGVALSALLPIPAYAMLRAGTGLDRATAAAVSAHYGSVSVVTFAAAAGQLDAARIPYEGFMPAVLAAMETPAILTALLLARRGGAATSGGPRELAHEVLLNGSVVLLLGAFLIGWIAGPAADRQLAPFITGLFPGALCLFLLEMGLTAARRLRDRGRGLDARLVGFALLMPLIGGAAGLGAGLLAGLSPGGVGLMAVLGASASYIAVPAAMRMALPSADAGIYVTLSLAVTFPFNILAGIPLWLWAARAATGG</sequence>
<feature type="transmembrane region" description="Helical" evidence="1">
    <location>
        <begin position="289"/>
        <end position="313"/>
    </location>
</feature>
<dbReference type="Pfam" id="PF05982">
    <property type="entry name" value="Sbt_1"/>
    <property type="match status" value="1"/>
</dbReference>
<dbReference type="EMBL" id="JAGIYZ010000011">
    <property type="protein sequence ID" value="MBP0464712.1"/>
    <property type="molecule type" value="Genomic_DNA"/>
</dbReference>
<dbReference type="PANTHER" id="PTHR40400">
    <property type="entry name" value="SLR1512 PROTEIN"/>
    <property type="match status" value="1"/>
</dbReference>
<comment type="caution">
    <text evidence="2">The sequence shown here is derived from an EMBL/GenBank/DDBJ whole genome shotgun (WGS) entry which is preliminary data.</text>
</comment>
<evidence type="ECO:0000256" key="1">
    <source>
        <dbReference type="SAM" id="Phobius"/>
    </source>
</evidence>
<accession>A0ABS4AVX1</accession>
<feature type="transmembrane region" description="Helical" evidence="1">
    <location>
        <begin position="258"/>
        <end position="277"/>
    </location>
</feature>
<protein>
    <submittedName>
        <fullName evidence="2">Sodium-dependent bicarbonate transport family permease</fullName>
    </submittedName>
</protein>
<dbReference type="Proteomes" id="UP000680815">
    <property type="component" value="Unassembled WGS sequence"/>
</dbReference>
<feature type="transmembrane region" description="Helical" evidence="1">
    <location>
        <begin position="61"/>
        <end position="84"/>
    </location>
</feature>
<keyword evidence="3" id="KW-1185">Reference proteome</keyword>
<feature type="transmembrane region" description="Helical" evidence="1">
    <location>
        <begin position="6"/>
        <end position="25"/>
    </location>
</feature>
<evidence type="ECO:0000313" key="2">
    <source>
        <dbReference type="EMBL" id="MBP0464712.1"/>
    </source>
</evidence>
<evidence type="ECO:0000313" key="3">
    <source>
        <dbReference type="Proteomes" id="UP000680815"/>
    </source>
</evidence>
<keyword evidence="1" id="KW-0472">Membrane</keyword>
<keyword evidence="1" id="KW-1133">Transmembrane helix</keyword>
<feature type="transmembrane region" description="Helical" evidence="1">
    <location>
        <begin position="191"/>
        <end position="209"/>
    </location>
</feature>
<organism evidence="2 3">
    <name type="scientific">Roseomonas nitratireducens</name>
    <dbReference type="NCBI Taxonomy" id="2820810"/>
    <lineage>
        <taxon>Bacteria</taxon>
        <taxon>Pseudomonadati</taxon>
        <taxon>Pseudomonadota</taxon>
        <taxon>Alphaproteobacteria</taxon>
        <taxon>Acetobacterales</taxon>
        <taxon>Roseomonadaceae</taxon>
        <taxon>Roseomonas</taxon>
    </lineage>
</organism>
<dbReference type="InterPro" id="IPR010293">
    <property type="entry name" value="Sbt_1"/>
</dbReference>
<feature type="transmembrane region" description="Helical" evidence="1">
    <location>
        <begin position="230"/>
        <end position="252"/>
    </location>
</feature>
<proteinExistence type="predicted"/>
<reference evidence="2 3" key="1">
    <citation type="submission" date="2021-03" db="EMBL/GenBank/DDBJ databases">
        <authorList>
            <person name="So Y."/>
        </authorList>
    </citation>
    <scope>NUCLEOTIDE SEQUENCE [LARGE SCALE GENOMIC DNA]</scope>
    <source>
        <strain evidence="2 3">PWR1</strain>
    </source>
</reference>